<dbReference type="Gramene" id="KVI00347">
    <property type="protein sequence ID" value="KVI00347"/>
    <property type="gene ID" value="Ccrd_021338"/>
</dbReference>
<dbReference type="PANTHER" id="PTHR15907">
    <property type="entry name" value="DUF614 FAMILY PROTEIN-RELATED"/>
    <property type="match status" value="1"/>
</dbReference>
<dbReference type="STRING" id="59895.A0A118JZT1"/>
<feature type="transmembrane region" description="Helical" evidence="1">
    <location>
        <begin position="21"/>
        <end position="49"/>
    </location>
</feature>
<gene>
    <name evidence="2" type="ORF">Ccrd_021338</name>
</gene>
<reference evidence="2 3" key="1">
    <citation type="journal article" date="2016" name="Sci. Rep.">
        <title>The genome sequence of the outbreeding globe artichoke constructed de novo incorporating a phase-aware low-pass sequencing strategy of F1 progeny.</title>
        <authorList>
            <person name="Scaglione D."/>
            <person name="Reyes-Chin-Wo S."/>
            <person name="Acquadro A."/>
            <person name="Froenicke L."/>
            <person name="Portis E."/>
            <person name="Beitel C."/>
            <person name="Tirone M."/>
            <person name="Mauro R."/>
            <person name="Lo Monaco A."/>
            <person name="Mauromicale G."/>
            <person name="Faccioli P."/>
            <person name="Cattivelli L."/>
            <person name="Rieseberg L."/>
            <person name="Michelmore R."/>
            <person name="Lanteri S."/>
        </authorList>
    </citation>
    <scope>NUCLEOTIDE SEQUENCE [LARGE SCALE GENOMIC DNA]</scope>
    <source>
        <strain evidence="2">2C</strain>
    </source>
</reference>
<name>A0A118JZT1_CYNCS</name>
<comment type="caution">
    <text evidence="2">The sequence shown here is derived from an EMBL/GenBank/DDBJ whole genome shotgun (WGS) entry which is preliminary data.</text>
</comment>
<dbReference type="PROSITE" id="PS51257">
    <property type="entry name" value="PROKAR_LIPOPROTEIN"/>
    <property type="match status" value="1"/>
</dbReference>
<proteinExistence type="predicted"/>
<sequence>MRDVWSDRRDVGRGSKLCFNGLYVVLYAACMGQGCVYCVLMMFTCHWLYACLFRERLRAKYGLPADPCNDCCVHFCCHA</sequence>
<dbReference type="InterPro" id="IPR006461">
    <property type="entry name" value="PLAC_motif_containing"/>
</dbReference>
<keyword evidence="1" id="KW-0472">Membrane</keyword>
<dbReference type="AlphaFoldDB" id="A0A118JZT1"/>
<keyword evidence="1" id="KW-1133">Transmembrane helix</keyword>
<keyword evidence="3" id="KW-1185">Reference proteome</keyword>
<dbReference type="Proteomes" id="UP000243975">
    <property type="component" value="Unassembled WGS sequence"/>
</dbReference>
<protein>
    <submittedName>
        <fullName evidence="2">Uncharacterized protein family Cys-rich</fullName>
    </submittedName>
</protein>
<evidence type="ECO:0000313" key="3">
    <source>
        <dbReference type="Proteomes" id="UP000243975"/>
    </source>
</evidence>
<evidence type="ECO:0000313" key="2">
    <source>
        <dbReference type="EMBL" id="KVI00347.1"/>
    </source>
</evidence>
<organism evidence="2 3">
    <name type="scientific">Cynara cardunculus var. scolymus</name>
    <name type="common">Globe artichoke</name>
    <name type="synonym">Cynara scolymus</name>
    <dbReference type="NCBI Taxonomy" id="59895"/>
    <lineage>
        <taxon>Eukaryota</taxon>
        <taxon>Viridiplantae</taxon>
        <taxon>Streptophyta</taxon>
        <taxon>Embryophyta</taxon>
        <taxon>Tracheophyta</taxon>
        <taxon>Spermatophyta</taxon>
        <taxon>Magnoliopsida</taxon>
        <taxon>eudicotyledons</taxon>
        <taxon>Gunneridae</taxon>
        <taxon>Pentapetalae</taxon>
        <taxon>asterids</taxon>
        <taxon>campanulids</taxon>
        <taxon>Asterales</taxon>
        <taxon>Asteraceae</taxon>
        <taxon>Carduoideae</taxon>
        <taxon>Cardueae</taxon>
        <taxon>Carduinae</taxon>
        <taxon>Cynara</taxon>
    </lineage>
</organism>
<evidence type="ECO:0000256" key="1">
    <source>
        <dbReference type="SAM" id="Phobius"/>
    </source>
</evidence>
<feature type="non-terminal residue" evidence="2">
    <location>
        <position position="1"/>
    </location>
</feature>
<accession>A0A118JZT1</accession>
<keyword evidence="1" id="KW-0812">Transmembrane</keyword>
<dbReference type="EMBL" id="LEKV01003390">
    <property type="protein sequence ID" value="KVI00347.1"/>
    <property type="molecule type" value="Genomic_DNA"/>
</dbReference>
<dbReference type="Pfam" id="PF04749">
    <property type="entry name" value="PLAC8"/>
    <property type="match status" value="1"/>
</dbReference>
<dbReference type="NCBIfam" id="TIGR01571">
    <property type="entry name" value="A_thal_Cys_rich"/>
    <property type="match status" value="1"/>
</dbReference>